<dbReference type="Gene3D" id="3.30.2350.10">
    <property type="entry name" value="Pseudouridine synthase"/>
    <property type="match status" value="1"/>
</dbReference>
<keyword evidence="3 5" id="KW-0819">tRNA processing</keyword>
<sequence length="310" mass="33983">MTNNGFLVINKPSGYTSHQVVAQARRILAERRIGHTGTLDPMATGVLVLAIGKATKLISFLDEERKMYRARLVLGLSTDTQDLTGRELSVQPETEVSREKLLAALAFFTGEQEQTPPMYSAVKINGEPLYKLARAGKEINRAKRKITIYRLEVAEPLLPVYGFKEGPVLLIECSRGTYIRTLCHDLGAHLGVGGCMGDLVRLASGPFRLAEALTLDELAQVVNAGKLREYLIPPSAALSHLPMVRLNETNAGQIRNGGRLFPRDLTEIPPPEACLDRGLVQAVDVDGSLLAVLKYHQGPPAFWQPVRVLT</sequence>
<dbReference type="CDD" id="cd02573">
    <property type="entry name" value="PseudoU_synth_EcTruB"/>
    <property type="match status" value="1"/>
</dbReference>
<gene>
    <name evidence="5 8" type="primary">truB</name>
    <name evidence="8" type="ORF">G5B42_09895</name>
</gene>
<protein>
    <recommendedName>
        <fullName evidence="5">tRNA pseudouridine synthase B</fullName>
        <ecNumber evidence="5">5.4.99.25</ecNumber>
    </recommendedName>
    <alternativeName>
        <fullName evidence="5">tRNA pseudouridine(55) synthase</fullName>
        <shortName evidence="5">Psi55 synthase</shortName>
    </alternativeName>
    <alternativeName>
        <fullName evidence="5">tRNA pseudouridylate synthase</fullName>
    </alternativeName>
    <alternativeName>
        <fullName evidence="5">tRNA-uridine isomerase</fullName>
    </alternativeName>
</protein>
<reference evidence="8" key="1">
    <citation type="submission" date="2020-06" db="EMBL/GenBank/DDBJ databases">
        <title>Novel chitinolytic bacterium.</title>
        <authorList>
            <person name="Ungkulpasvich U."/>
            <person name="Kosugi A."/>
            <person name="Uke A."/>
        </authorList>
    </citation>
    <scope>NUCLEOTIDE SEQUENCE</scope>
    <source>
        <strain evidence="8">UUS1-1</strain>
    </source>
</reference>
<feature type="active site" description="Nucleophile" evidence="5">
    <location>
        <position position="40"/>
    </location>
</feature>
<evidence type="ECO:0000256" key="4">
    <source>
        <dbReference type="ARBA" id="ARBA00023235"/>
    </source>
</evidence>
<evidence type="ECO:0000256" key="5">
    <source>
        <dbReference type="HAMAP-Rule" id="MF_01080"/>
    </source>
</evidence>
<keyword evidence="4 5" id="KW-0413">Isomerase</keyword>
<proteinExistence type="inferred from homology"/>
<dbReference type="InterPro" id="IPR020103">
    <property type="entry name" value="PsdUridine_synth_cat_dom_sf"/>
</dbReference>
<dbReference type="PANTHER" id="PTHR13767:SF2">
    <property type="entry name" value="PSEUDOURIDYLATE SYNTHASE TRUB1"/>
    <property type="match status" value="1"/>
</dbReference>
<comment type="function">
    <text evidence="5">Responsible for synthesis of pseudouridine from uracil-55 in the psi GC loop of transfer RNAs.</text>
</comment>
<dbReference type="HAMAP" id="MF_01080">
    <property type="entry name" value="TruB_bact"/>
    <property type="match status" value="1"/>
</dbReference>
<comment type="caution">
    <text evidence="8">The sequence shown here is derived from an EMBL/GenBank/DDBJ whole genome shotgun (WGS) entry which is preliminary data.</text>
</comment>
<dbReference type="GO" id="GO:1990481">
    <property type="term" value="P:mRNA pseudouridine synthesis"/>
    <property type="evidence" value="ECO:0007669"/>
    <property type="project" value="TreeGrafter"/>
</dbReference>
<feature type="domain" description="tRNA pseudouridylate synthase B C-terminal" evidence="7">
    <location>
        <begin position="180"/>
        <end position="238"/>
    </location>
</feature>
<evidence type="ECO:0000259" key="6">
    <source>
        <dbReference type="Pfam" id="PF01509"/>
    </source>
</evidence>
<dbReference type="EC" id="5.4.99.25" evidence="5"/>
<dbReference type="Pfam" id="PF01509">
    <property type="entry name" value="TruB_N"/>
    <property type="match status" value="1"/>
</dbReference>
<evidence type="ECO:0000256" key="1">
    <source>
        <dbReference type="ARBA" id="ARBA00000385"/>
    </source>
</evidence>
<keyword evidence="9" id="KW-1185">Reference proteome</keyword>
<accession>A0A8J6HYE4</accession>
<dbReference type="GO" id="GO:0160148">
    <property type="term" value="F:tRNA pseudouridine(55) synthase activity"/>
    <property type="evidence" value="ECO:0007669"/>
    <property type="project" value="UniProtKB-EC"/>
</dbReference>
<dbReference type="GO" id="GO:0031119">
    <property type="term" value="P:tRNA pseudouridine synthesis"/>
    <property type="evidence" value="ECO:0007669"/>
    <property type="project" value="UniProtKB-UniRule"/>
</dbReference>
<evidence type="ECO:0000313" key="9">
    <source>
        <dbReference type="Proteomes" id="UP000657177"/>
    </source>
</evidence>
<dbReference type="NCBIfam" id="TIGR00431">
    <property type="entry name" value="TruB"/>
    <property type="match status" value="1"/>
</dbReference>
<dbReference type="InterPro" id="IPR002501">
    <property type="entry name" value="PsdUridine_synth_N"/>
</dbReference>
<dbReference type="GO" id="GO:0003723">
    <property type="term" value="F:RNA binding"/>
    <property type="evidence" value="ECO:0007669"/>
    <property type="project" value="InterPro"/>
</dbReference>
<comment type="similarity">
    <text evidence="2 5">Belongs to the pseudouridine synthase TruB family. Type 1 subfamily.</text>
</comment>
<evidence type="ECO:0000313" key="8">
    <source>
        <dbReference type="EMBL" id="MBA2133842.1"/>
    </source>
</evidence>
<organism evidence="8 9">
    <name type="scientific">Capillibacterium thermochitinicola</name>
    <dbReference type="NCBI Taxonomy" id="2699427"/>
    <lineage>
        <taxon>Bacteria</taxon>
        <taxon>Bacillati</taxon>
        <taxon>Bacillota</taxon>
        <taxon>Capillibacterium</taxon>
    </lineage>
</organism>
<dbReference type="RefSeq" id="WP_181340307.1">
    <property type="nucleotide sequence ID" value="NZ_JAAKDE010000023.1"/>
</dbReference>
<dbReference type="Pfam" id="PF16198">
    <property type="entry name" value="TruB_C_2"/>
    <property type="match status" value="1"/>
</dbReference>
<dbReference type="AlphaFoldDB" id="A0A8J6HYE4"/>
<dbReference type="InterPro" id="IPR014780">
    <property type="entry name" value="tRNA_psdUridine_synth_TruB"/>
</dbReference>
<evidence type="ECO:0000256" key="2">
    <source>
        <dbReference type="ARBA" id="ARBA00005642"/>
    </source>
</evidence>
<dbReference type="PANTHER" id="PTHR13767">
    <property type="entry name" value="TRNA-PSEUDOURIDINE SYNTHASE"/>
    <property type="match status" value="1"/>
</dbReference>
<dbReference type="EMBL" id="JAAKDE010000023">
    <property type="protein sequence ID" value="MBA2133842.1"/>
    <property type="molecule type" value="Genomic_DNA"/>
</dbReference>
<feature type="domain" description="Pseudouridine synthase II N-terminal" evidence="6">
    <location>
        <begin position="25"/>
        <end position="179"/>
    </location>
</feature>
<name>A0A8J6HYE4_9FIRM</name>
<dbReference type="InterPro" id="IPR032819">
    <property type="entry name" value="TruB_C"/>
</dbReference>
<dbReference type="Proteomes" id="UP000657177">
    <property type="component" value="Unassembled WGS sequence"/>
</dbReference>
<comment type="catalytic activity">
    <reaction evidence="1 5">
        <text>uridine(55) in tRNA = pseudouridine(55) in tRNA</text>
        <dbReference type="Rhea" id="RHEA:42532"/>
        <dbReference type="Rhea" id="RHEA-COMP:10101"/>
        <dbReference type="Rhea" id="RHEA-COMP:10102"/>
        <dbReference type="ChEBI" id="CHEBI:65314"/>
        <dbReference type="ChEBI" id="CHEBI:65315"/>
        <dbReference type="EC" id="5.4.99.25"/>
    </reaction>
</comment>
<dbReference type="SUPFAM" id="SSF55120">
    <property type="entry name" value="Pseudouridine synthase"/>
    <property type="match status" value="1"/>
</dbReference>
<evidence type="ECO:0000259" key="7">
    <source>
        <dbReference type="Pfam" id="PF16198"/>
    </source>
</evidence>
<evidence type="ECO:0000256" key="3">
    <source>
        <dbReference type="ARBA" id="ARBA00022694"/>
    </source>
</evidence>